<evidence type="ECO:0000313" key="3">
    <source>
        <dbReference type="Proteomes" id="UP000695023"/>
    </source>
</evidence>
<proteinExistence type="predicted"/>
<dbReference type="Pfam" id="PF08457">
    <property type="entry name" value="Sfi1"/>
    <property type="match status" value="1"/>
</dbReference>
<sequence>MQSSGGNSDPVRPRLNYVRSRGEAKQVRKIHIRKVAYRVGYSWNKGGRLKELRIRHLARKFLKIWIQNTFGRVLPHEAKSHYNRVVLRRTFEGWRDEWWSSRREWSLNMRADCHYRYYLCNWTLHSWRMFVCLQREKKMQQQKAQSFADKQRMRLVLDRWEVFTEMRRLKSRMLESALEHSVWSLWQTRLQHRRDLHILEDQAQKQRALTLKTRAWLQWKEMQTAASCQKEKESRAAFHYISGLKRGALHQWIRYVSYRHTKKETQVLAQRACSRLLVRKCWSKWRNALDCKHSEETRLQAAASLATQSIQCRALVRWRAYVALCREETERKNSANQHYQHHLMRAGLRGLSLNVVLNKTYRLNNRMAIQHCQQTMTRKYWKLWQDRVEEAENCSFKPLIEMALSNYSTSLLRRHFHHWREKLAEQRYMQELERRADIWFVDRMLPRCFQSWVEFTLHSRMLQQRRLKAQAYNRRRQCAWVFYTWWGKSEKLKEEMLSERMAVLHDERCQKQRVWTRWRQRTQERIKEVEKQEASRSLYRRTLLHRTMMQWKENSTELRDRRNREQQACHQGDLRCLRKAVEKWEKFVQVQRAKKSRLEEVQSWHEVKLLKHSFVAWKKHHLQMSQIYDNAEELHKQHTQCFLRVALTEWRENAEQRAEIRLEEQQAQNHFDHSLQLKVFHTWREATTLAVSKRFQQREALSRAQQSINEMRLLQFFRRWRNRTREARRERIIMEKARRHHNSKLLSNALKAWKEHHYQHQKNKVMKRQGLLLLRLKMYQMYFEQWKTKLQHRQREAKQTERALWHWSLTLQAKVLYGWRIWVTEQRRKQEHAARAALVYRDQLLREGVTCILTYAAHMNDLTTNLTQHSQLQRSQHLQRVVKRCAARWKQRALCKPRREQETRGQPAKKSVSFCLSSVSSSDSTKQEAAAGLHSKLTQPQSAVTNIKAAPNSSESSRPTQRNHPASNCPHADEVFVASPHQCSVMSTVPPSESLMSNMDFFQHTQNQEPLLPPSAFMTTGTQNKFKSSLGDSPVERFPQSVTSLDPHSSAYPETRLSASGGETEVPDAKNATSDSTSALMSELLRIQQDMKSFQLDRKQLRAWRKLKGVLQSWLQTSGKDEVMEKNAICQELKDRTVVAREPPKVHIPQLVEPGTTHQPLLELPSRLYACLEELIDRLSTKLEKQKPVMLLHAERIQHLQTVLRSLGLHAPHQKTEESESQNSAFPT</sequence>
<dbReference type="AlphaFoldDB" id="A0A9Y3VAV6"/>
<name>A0A9Y3VAV6_9CICH</name>
<dbReference type="RefSeq" id="XP_005724501.1">
    <property type="nucleotide sequence ID" value="XM_005724444.2"/>
</dbReference>
<dbReference type="GO" id="GO:0019902">
    <property type="term" value="F:phosphatase binding"/>
    <property type="evidence" value="ECO:0007669"/>
    <property type="project" value="TreeGrafter"/>
</dbReference>
<dbReference type="PANTHER" id="PTHR22028">
    <property type="entry name" value="SFI1 SPINDLE BODY DOMAIN-CONTAINING PROTEIN-RELATED"/>
    <property type="match status" value="1"/>
</dbReference>
<protein>
    <submittedName>
        <fullName evidence="4">Protein SFI1 homolog isoform X2</fullName>
    </submittedName>
</protein>
<feature type="region of interest" description="Disordered" evidence="1">
    <location>
        <begin position="1024"/>
        <end position="1074"/>
    </location>
</feature>
<dbReference type="InterPro" id="IPR013665">
    <property type="entry name" value="Sfi1_dom"/>
</dbReference>
<feature type="region of interest" description="Disordered" evidence="1">
    <location>
        <begin position="926"/>
        <end position="971"/>
    </location>
</feature>
<evidence type="ECO:0000256" key="1">
    <source>
        <dbReference type="SAM" id="MobiDB-lite"/>
    </source>
</evidence>
<organism evidence="3 4">
    <name type="scientific">Pundamilia nyererei</name>
    <dbReference type="NCBI Taxonomy" id="303518"/>
    <lineage>
        <taxon>Eukaryota</taxon>
        <taxon>Metazoa</taxon>
        <taxon>Chordata</taxon>
        <taxon>Craniata</taxon>
        <taxon>Vertebrata</taxon>
        <taxon>Euteleostomi</taxon>
        <taxon>Actinopterygii</taxon>
        <taxon>Neopterygii</taxon>
        <taxon>Teleostei</taxon>
        <taxon>Neoteleostei</taxon>
        <taxon>Acanthomorphata</taxon>
        <taxon>Ovalentaria</taxon>
        <taxon>Cichlomorphae</taxon>
        <taxon>Cichliformes</taxon>
        <taxon>Cichlidae</taxon>
        <taxon>African cichlids</taxon>
        <taxon>Pseudocrenilabrinae</taxon>
        <taxon>Haplochromini</taxon>
        <taxon>Pundamilia</taxon>
    </lineage>
</organism>
<dbReference type="CTD" id="9814"/>
<feature type="domain" description="Sfi1 spindle body" evidence="2">
    <location>
        <begin position="535"/>
        <end position="763"/>
    </location>
</feature>
<reference evidence="4" key="1">
    <citation type="submission" date="2025-08" db="UniProtKB">
        <authorList>
            <consortium name="RefSeq"/>
        </authorList>
    </citation>
    <scope>IDENTIFICATION</scope>
</reference>
<dbReference type="InterPro" id="IPR052270">
    <property type="entry name" value="CACF_protein"/>
</dbReference>
<evidence type="ECO:0000313" key="4">
    <source>
        <dbReference type="RefSeq" id="XP_005724501.1"/>
    </source>
</evidence>
<gene>
    <name evidence="4" type="primary">sfi1</name>
</gene>
<feature type="compositionally biased region" description="Polar residues" evidence="1">
    <location>
        <begin position="936"/>
        <end position="966"/>
    </location>
</feature>
<dbReference type="PANTHER" id="PTHR22028:SF4">
    <property type="entry name" value="PROTEIN SFI1 HOMOLOG"/>
    <property type="match status" value="1"/>
</dbReference>
<evidence type="ECO:0000259" key="2">
    <source>
        <dbReference type="Pfam" id="PF08457"/>
    </source>
</evidence>
<dbReference type="GeneID" id="102193521"/>
<dbReference type="Proteomes" id="UP000695023">
    <property type="component" value="Unplaced"/>
</dbReference>
<accession>A0A9Y3VAV6</accession>
<keyword evidence="3" id="KW-1185">Reference proteome</keyword>